<accession>A0A172Y4U6</accession>
<dbReference type="EMBL" id="CP015614">
    <property type="protein sequence ID" value="ANF54105.1"/>
    <property type="molecule type" value="Genomic_DNA"/>
</dbReference>
<gene>
    <name evidence="1" type="ORF">DA69_04710</name>
</gene>
<reference evidence="1 2" key="1">
    <citation type="journal article" date="2014" name="Genome Announc.">
        <title>Genome Sequence of a Promising Hydrogen-Producing Facultative Anaerobic Bacterium, Brevundimonas naejangsanensis Strain B1.</title>
        <authorList>
            <person name="Su H."/>
            <person name="Zhang T."/>
            <person name="Bao M."/>
            <person name="Jiang Y."/>
            <person name="Wang Y."/>
            <person name="Tan T."/>
        </authorList>
    </citation>
    <scope>NUCLEOTIDE SEQUENCE [LARGE SCALE GENOMIC DNA]</scope>
    <source>
        <strain evidence="1 2">B1</strain>
    </source>
</reference>
<dbReference type="OrthoDB" id="7205925at2"/>
<name>A0A172Y4U6_9CAUL</name>
<evidence type="ECO:0000313" key="1">
    <source>
        <dbReference type="EMBL" id="ANF54105.1"/>
    </source>
</evidence>
<organism evidence="1 2">
    <name type="scientific">Brevundimonas naejangsanensis</name>
    <dbReference type="NCBI Taxonomy" id="588932"/>
    <lineage>
        <taxon>Bacteria</taxon>
        <taxon>Pseudomonadati</taxon>
        <taxon>Pseudomonadota</taxon>
        <taxon>Alphaproteobacteria</taxon>
        <taxon>Caulobacterales</taxon>
        <taxon>Caulobacteraceae</taxon>
        <taxon>Brevundimonas</taxon>
    </lineage>
</organism>
<dbReference type="KEGG" id="bne:DA69_04710"/>
<dbReference type="AlphaFoldDB" id="A0A172Y4U6"/>
<dbReference type="Proteomes" id="UP000077603">
    <property type="component" value="Chromosome"/>
</dbReference>
<dbReference type="RefSeq" id="WP_025977217.1">
    <property type="nucleotide sequence ID" value="NZ_CP015614.1"/>
</dbReference>
<protein>
    <submittedName>
        <fullName evidence="1">Uncharacterized protein</fullName>
    </submittedName>
</protein>
<sequence>MTTLPQFFCYVYDAPGRTPQMLALEADTFLEAIRETRQVMRGESGADVFAEIWDSSQLGGQVTRVEASPGGAGLLRSLKRNRPFSRFSRP</sequence>
<proteinExistence type="predicted"/>
<evidence type="ECO:0000313" key="2">
    <source>
        <dbReference type="Proteomes" id="UP000077603"/>
    </source>
</evidence>
<keyword evidence="2" id="KW-1185">Reference proteome</keyword>